<feature type="domain" description="GST N-terminal" evidence="1">
    <location>
        <begin position="4"/>
        <end position="40"/>
    </location>
</feature>
<organism evidence="2 3">
    <name type="scientific">Citrus clementina</name>
    <name type="common">Clementine</name>
    <name type="synonym">Citrus deliciosa x Citrus sinensis</name>
    <dbReference type="NCBI Taxonomy" id="85681"/>
    <lineage>
        <taxon>Eukaryota</taxon>
        <taxon>Viridiplantae</taxon>
        <taxon>Streptophyta</taxon>
        <taxon>Embryophyta</taxon>
        <taxon>Tracheophyta</taxon>
        <taxon>Spermatophyta</taxon>
        <taxon>Magnoliopsida</taxon>
        <taxon>eudicotyledons</taxon>
        <taxon>Gunneridae</taxon>
        <taxon>Pentapetalae</taxon>
        <taxon>rosids</taxon>
        <taxon>malvids</taxon>
        <taxon>Sapindales</taxon>
        <taxon>Rutaceae</taxon>
        <taxon>Aurantioideae</taxon>
        <taxon>Citrus</taxon>
    </lineage>
</organism>
<feature type="non-terminal residue" evidence="2">
    <location>
        <position position="40"/>
    </location>
</feature>
<name>V4VEC7_CITCL</name>
<dbReference type="KEGG" id="cic:CICLE_v10033451mg"/>
<evidence type="ECO:0000313" key="2">
    <source>
        <dbReference type="EMBL" id="ESR50784.1"/>
    </source>
</evidence>
<dbReference type="Proteomes" id="UP000030687">
    <property type="component" value="Unassembled WGS sequence"/>
</dbReference>
<dbReference type="SUPFAM" id="SSF52833">
    <property type="entry name" value="Thioredoxin-like"/>
    <property type="match status" value="1"/>
</dbReference>
<dbReference type="EMBL" id="KI536726">
    <property type="protein sequence ID" value="ESR50784.1"/>
    <property type="molecule type" value="Genomic_DNA"/>
</dbReference>
<dbReference type="Gene3D" id="3.40.30.10">
    <property type="entry name" value="Glutaredoxin"/>
    <property type="match status" value="1"/>
</dbReference>
<evidence type="ECO:0000259" key="1">
    <source>
        <dbReference type="PROSITE" id="PS50404"/>
    </source>
</evidence>
<dbReference type="InterPro" id="IPR036249">
    <property type="entry name" value="Thioredoxin-like_sf"/>
</dbReference>
<accession>V4VEC7</accession>
<proteinExistence type="predicted"/>
<evidence type="ECO:0000313" key="3">
    <source>
        <dbReference type="Proteomes" id="UP000030687"/>
    </source>
</evidence>
<dbReference type="Gramene" id="ESR50784">
    <property type="protein sequence ID" value="ESR50784"/>
    <property type="gene ID" value="CICLE_v10033451mg"/>
</dbReference>
<dbReference type="AlphaFoldDB" id="V4VEC7"/>
<reference evidence="2 3" key="1">
    <citation type="submission" date="2013-10" db="EMBL/GenBank/DDBJ databases">
        <authorList>
            <consortium name="International Citrus Genome Consortium"/>
            <person name="Jenkins J."/>
            <person name="Schmutz J."/>
            <person name="Prochnik S."/>
            <person name="Rokhsar D."/>
            <person name="Gmitter F."/>
            <person name="Ollitrault P."/>
            <person name="Machado M."/>
            <person name="Talon M."/>
            <person name="Wincker P."/>
            <person name="Jaillon O."/>
            <person name="Morgante M."/>
        </authorList>
    </citation>
    <scope>NUCLEOTIDE SEQUENCE</scope>
    <source>
        <strain evidence="3">cv. Clemenules</strain>
    </source>
</reference>
<dbReference type="OrthoDB" id="202840at2759"/>
<keyword evidence="3" id="KW-1185">Reference proteome</keyword>
<dbReference type="PROSITE" id="PS50404">
    <property type="entry name" value="GST_NTER"/>
    <property type="match status" value="1"/>
</dbReference>
<protein>
    <recommendedName>
        <fullName evidence="1">GST N-terminal domain-containing protein</fullName>
    </recommendedName>
</protein>
<sequence>MSKGEVVILDSWVSPFCLRAKIALAEKGVEYEPELRTCLG</sequence>
<dbReference type="InterPro" id="IPR004045">
    <property type="entry name" value="Glutathione_S-Trfase_N"/>
</dbReference>
<dbReference type="InParanoid" id="V4VEC7"/>
<gene>
    <name evidence="2" type="ORF">CICLE_v10033451mg</name>
</gene>